<keyword evidence="4 8" id="KW-0812">Transmembrane</keyword>
<evidence type="ECO:0000256" key="8">
    <source>
        <dbReference type="SAM" id="Phobius"/>
    </source>
</evidence>
<comment type="caution">
    <text evidence="11">The sequence shown here is derived from an EMBL/GenBank/DDBJ whole genome shotgun (WGS) entry which is preliminary data.</text>
</comment>
<dbReference type="CDD" id="cd06225">
    <property type="entry name" value="HAMP"/>
    <property type="match status" value="1"/>
</dbReference>
<dbReference type="RefSeq" id="WP_393014924.1">
    <property type="nucleotide sequence ID" value="NZ_JAZAQF010000086.1"/>
</dbReference>
<proteinExistence type="inferred from homology"/>
<keyword evidence="5 8" id="KW-1133">Transmembrane helix</keyword>
<dbReference type="InterPro" id="IPR050697">
    <property type="entry name" value="Adenylyl/Guanylyl_Cyclase_3/4"/>
</dbReference>
<dbReference type="Proteomes" id="UP001604335">
    <property type="component" value="Unassembled WGS sequence"/>
</dbReference>
<dbReference type="SMART" id="SM00044">
    <property type="entry name" value="CYCc"/>
    <property type="match status" value="1"/>
</dbReference>
<feature type="domain" description="Guanylate cyclase" evidence="9">
    <location>
        <begin position="466"/>
        <end position="598"/>
    </location>
</feature>
<dbReference type="InterPro" id="IPR029151">
    <property type="entry name" value="Sensor-like_sf"/>
</dbReference>
<evidence type="ECO:0000313" key="11">
    <source>
        <dbReference type="EMBL" id="MFG3819184.1"/>
    </source>
</evidence>
<accession>A0ABW7CDI0</accession>
<feature type="transmembrane region" description="Helical" evidence="8">
    <location>
        <begin position="363"/>
        <end position="384"/>
    </location>
</feature>
<reference evidence="12" key="1">
    <citation type="journal article" date="2024" name="Algal Res.">
        <title>Biochemical, toxicological and genomic investigation of a high-biomass producing Limnothrix strain isolated from Italian shallow drinking water reservoir.</title>
        <authorList>
            <person name="Simonazzi M."/>
            <person name="Shishido T.K."/>
            <person name="Delbaje E."/>
            <person name="Wahlsten M."/>
            <person name="Fewer D.P."/>
            <person name="Sivonen K."/>
            <person name="Pezzolesi L."/>
            <person name="Pistocchi R."/>
        </authorList>
    </citation>
    <scope>NUCLEOTIDE SEQUENCE [LARGE SCALE GENOMIC DNA]</scope>
    <source>
        <strain evidence="12">LRLZ20PSL1</strain>
    </source>
</reference>
<dbReference type="SUPFAM" id="SSF55073">
    <property type="entry name" value="Nucleotide cyclase"/>
    <property type="match status" value="1"/>
</dbReference>
<keyword evidence="3" id="KW-1003">Cell membrane</keyword>
<evidence type="ECO:0000259" key="10">
    <source>
        <dbReference type="PROSITE" id="PS50885"/>
    </source>
</evidence>
<dbReference type="PANTHER" id="PTHR43081:SF1">
    <property type="entry name" value="ADENYLATE CYCLASE, TERMINAL-DIFFERENTIATION SPECIFIC"/>
    <property type="match status" value="1"/>
</dbReference>
<dbReference type="CDD" id="cd12914">
    <property type="entry name" value="PDC1_DGC_like"/>
    <property type="match status" value="1"/>
</dbReference>
<evidence type="ECO:0000256" key="5">
    <source>
        <dbReference type="ARBA" id="ARBA00022989"/>
    </source>
</evidence>
<comment type="subcellular location">
    <subcellularLocation>
        <location evidence="1">Cell membrane</location>
        <topology evidence="1">Multi-pass membrane protein</topology>
    </subcellularLocation>
</comment>
<evidence type="ECO:0000313" key="12">
    <source>
        <dbReference type="Proteomes" id="UP001604335"/>
    </source>
</evidence>
<dbReference type="InterPro" id="IPR001054">
    <property type="entry name" value="A/G_cyclase"/>
</dbReference>
<dbReference type="SUPFAM" id="SSF158472">
    <property type="entry name" value="HAMP domain-like"/>
    <property type="match status" value="1"/>
</dbReference>
<keyword evidence="12" id="KW-1185">Reference proteome</keyword>
<name>A0ABW7CDI0_9CYAN</name>
<evidence type="ECO:0000256" key="4">
    <source>
        <dbReference type="ARBA" id="ARBA00022692"/>
    </source>
</evidence>
<dbReference type="Gene3D" id="6.10.340.10">
    <property type="match status" value="1"/>
</dbReference>
<dbReference type="SMART" id="SM00304">
    <property type="entry name" value="HAMP"/>
    <property type="match status" value="1"/>
</dbReference>
<gene>
    <name evidence="11" type="ORF">VPK24_16185</name>
</gene>
<evidence type="ECO:0000256" key="2">
    <source>
        <dbReference type="ARBA" id="ARBA00005381"/>
    </source>
</evidence>
<dbReference type="Gene3D" id="3.30.450.20">
    <property type="entry name" value="PAS domain"/>
    <property type="match status" value="2"/>
</dbReference>
<evidence type="ECO:0000256" key="1">
    <source>
        <dbReference type="ARBA" id="ARBA00004651"/>
    </source>
</evidence>
<dbReference type="PROSITE" id="PS50125">
    <property type="entry name" value="GUANYLATE_CYCLASE_2"/>
    <property type="match status" value="1"/>
</dbReference>
<dbReference type="PROSITE" id="PS50885">
    <property type="entry name" value="HAMP"/>
    <property type="match status" value="1"/>
</dbReference>
<dbReference type="Pfam" id="PF00211">
    <property type="entry name" value="Guanylate_cyc"/>
    <property type="match status" value="1"/>
</dbReference>
<organism evidence="11 12">
    <name type="scientific">Limnothrix redekei LRLZ20PSL1</name>
    <dbReference type="NCBI Taxonomy" id="3112953"/>
    <lineage>
        <taxon>Bacteria</taxon>
        <taxon>Bacillati</taxon>
        <taxon>Cyanobacteriota</taxon>
        <taxon>Cyanophyceae</taxon>
        <taxon>Pseudanabaenales</taxon>
        <taxon>Pseudanabaenaceae</taxon>
        <taxon>Limnothrix</taxon>
    </lineage>
</organism>
<dbReference type="Gene3D" id="3.30.70.1230">
    <property type="entry name" value="Nucleotide cyclase"/>
    <property type="match status" value="1"/>
</dbReference>
<keyword evidence="6 8" id="KW-0472">Membrane</keyword>
<dbReference type="Pfam" id="PF00672">
    <property type="entry name" value="HAMP"/>
    <property type="match status" value="1"/>
</dbReference>
<evidence type="ECO:0000259" key="9">
    <source>
        <dbReference type="PROSITE" id="PS50125"/>
    </source>
</evidence>
<dbReference type="CDD" id="cd07302">
    <property type="entry name" value="CHD"/>
    <property type="match status" value="1"/>
</dbReference>
<evidence type="ECO:0000256" key="7">
    <source>
        <dbReference type="SAM" id="MobiDB-lite"/>
    </source>
</evidence>
<dbReference type="PANTHER" id="PTHR43081">
    <property type="entry name" value="ADENYLATE CYCLASE, TERMINAL-DIFFERENTIATION SPECIFIC-RELATED"/>
    <property type="match status" value="1"/>
</dbReference>
<evidence type="ECO:0000256" key="3">
    <source>
        <dbReference type="ARBA" id="ARBA00022475"/>
    </source>
</evidence>
<dbReference type="InterPro" id="IPR029787">
    <property type="entry name" value="Nucleotide_cyclase"/>
</dbReference>
<comment type="similarity">
    <text evidence="2">Belongs to the adenylyl cyclase class-3 family.</text>
</comment>
<dbReference type="Pfam" id="PF02743">
    <property type="entry name" value="dCache_1"/>
    <property type="match status" value="1"/>
</dbReference>
<dbReference type="SUPFAM" id="SSF103190">
    <property type="entry name" value="Sensory domain-like"/>
    <property type="match status" value="1"/>
</dbReference>
<evidence type="ECO:0000256" key="6">
    <source>
        <dbReference type="ARBA" id="ARBA00023136"/>
    </source>
</evidence>
<dbReference type="InterPro" id="IPR033479">
    <property type="entry name" value="dCache_1"/>
</dbReference>
<feature type="region of interest" description="Disordered" evidence="7">
    <location>
        <begin position="284"/>
        <end position="306"/>
    </location>
</feature>
<dbReference type="CDD" id="cd18774">
    <property type="entry name" value="PDC2_HK_sensor"/>
    <property type="match status" value="1"/>
</dbReference>
<dbReference type="EMBL" id="JAZAQF010000086">
    <property type="protein sequence ID" value="MFG3819184.1"/>
    <property type="molecule type" value="Genomic_DNA"/>
</dbReference>
<protein>
    <submittedName>
        <fullName evidence="11">Adenylate/guanylate cyclase domain-containing protein</fullName>
    </submittedName>
</protein>
<sequence>MNRWRWSWNPACWKIAPKLSAALLAASLLPMSLTAFYNLRQSLYTVKMAEYKNLELLAKSVAARLDQLLIDTQRVGIQMASARDIVQFAESVAAKEPQEKQNYWRILAAEAIANVRNSNPDYFSVFLLDRTGRCLVSTNPSNIGKSYAFRNYFQEARQGKLYISEWTVGSTTGQPGIFLSVPVVAKGTRNLLGVVVIKLRSEAVGRLLTSLNQKEGGSAFLVDQNGIVIAHTDRRWVYRSLLPLSPVQLRTIDPKVQFGLDRIESLNLPVLARSLQLPSAPTAASSAVPLPPITPSATSTPNQSTMGLGPSSFGNIAYRSPFTGKTEIVGMSALDMRPWRLAITEPESVFVTPLNALAHRTTASVFLVGGAVALLALALARSIVRPLHLLTRAAQELRMGQFDRAHVDIQGTDELGLLAATFNQMVSGLRERERELNIFGRMVSPVVREQLLRGGVELGGQTCWVSVLFSDIRGFSTLSEQLDPQGVVEFLNEYMTAMTEAVAPWGGYINNFIGDAIVVVFGAPVPQPDAEWCAVSAALAMRDRLAELNEHRRARGQVSIQSGIGISTGQAVAGQIGSLDRLIYTVIGDAVNIAARLETLTKQFPDYPILINETTAKALRNYPEVVLHSLGPQRLKGRHEPVEVYAPMRAESVVGSGSARSIDLVDDLPSDLPSDLTSDRSQHRQSAPS</sequence>
<feature type="region of interest" description="Disordered" evidence="7">
    <location>
        <begin position="664"/>
        <end position="689"/>
    </location>
</feature>
<dbReference type="InterPro" id="IPR003660">
    <property type="entry name" value="HAMP_dom"/>
</dbReference>
<feature type="domain" description="HAMP" evidence="10">
    <location>
        <begin position="381"/>
        <end position="434"/>
    </location>
</feature>
<feature type="compositionally biased region" description="Polar residues" evidence="7">
    <location>
        <begin position="295"/>
        <end position="306"/>
    </location>
</feature>